<keyword evidence="2" id="KW-1185">Reference proteome</keyword>
<dbReference type="AlphaFoldDB" id="A0A0A2G5Q5"/>
<comment type="caution">
    <text evidence="1">The sequence shown here is derived from an EMBL/GenBank/DDBJ whole genome shotgun (WGS) entry which is preliminary data.</text>
</comment>
<proteinExistence type="predicted"/>
<gene>
    <name evidence="1" type="ORF">HQ36_05370</name>
</gene>
<dbReference type="Proteomes" id="UP000030134">
    <property type="component" value="Unassembled WGS sequence"/>
</dbReference>
<accession>A0A0A2G5Q5</accession>
<evidence type="ECO:0000313" key="2">
    <source>
        <dbReference type="Proteomes" id="UP000030134"/>
    </source>
</evidence>
<name>A0A0A2G5Q5_9PORP</name>
<protein>
    <submittedName>
        <fullName evidence="1">Uncharacterized protein</fullName>
    </submittedName>
</protein>
<organism evidence="1 2">
    <name type="scientific">Porphyromonas gingivicanis</name>
    <dbReference type="NCBI Taxonomy" id="266762"/>
    <lineage>
        <taxon>Bacteria</taxon>
        <taxon>Pseudomonadati</taxon>
        <taxon>Bacteroidota</taxon>
        <taxon>Bacteroidia</taxon>
        <taxon>Bacteroidales</taxon>
        <taxon>Porphyromonadaceae</taxon>
        <taxon>Porphyromonas</taxon>
    </lineage>
</organism>
<evidence type="ECO:0000313" key="1">
    <source>
        <dbReference type="EMBL" id="KGN97705.1"/>
    </source>
</evidence>
<dbReference type="EMBL" id="JQZW01000009">
    <property type="protein sequence ID" value="KGN97705.1"/>
    <property type="molecule type" value="Genomic_DNA"/>
</dbReference>
<sequence>MYFDSSVHISKILLSLLVRSLSQSRAPSPYDRSSVSLWWGKSPHSEASKEVSTSLAQPPCFCFSDHKSRCSPTSNPLMLRPDCTLPLHKLLPISALALSTAGVWGVVGVDWSASAPLLLSKSYCTPYRTPTVALRLLHSKSLSNPYNYVQKSKNY</sequence>
<reference evidence="1 2" key="1">
    <citation type="submission" date="2014-08" db="EMBL/GenBank/DDBJ databases">
        <title>Porphyromonas gingivicanis strain:COT-022_OH1391 Genome sequencing.</title>
        <authorList>
            <person name="Wallis C."/>
            <person name="Deusch O."/>
            <person name="O'Flynn C."/>
            <person name="Davis I."/>
            <person name="Jospin G."/>
            <person name="Darling A.E."/>
            <person name="Coil D.A."/>
            <person name="Alexiev A."/>
            <person name="Horsfall A."/>
            <person name="Kirkwood N."/>
            <person name="Harris S."/>
            <person name="Eisen J.A."/>
        </authorList>
    </citation>
    <scope>NUCLEOTIDE SEQUENCE [LARGE SCALE GENOMIC DNA]</scope>
    <source>
        <strain evidence="2">COT-022 OH1391</strain>
    </source>
</reference>